<evidence type="ECO:0000313" key="1">
    <source>
        <dbReference type="EMBL" id="MBB4861618.1"/>
    </source>
</evidence>
<evidence type="ECO:0000313" key="2">
    <source>
        <dbReference type="Proteomes" id="UP000566995"/>
    </source>
</evidence>
<dbReference type="AlphaFoldDB" id="A0A7W7KGD9"/>
<reference evidence="1 2" key="1">
    <citation type="submission" date="2020-08" db="EMBL/GenBank/DDBJ databases">
        <title>Functional genomics of gut bacteria from endangered species of beetles.</title>
        <authorList>
            <person name="Carlos-Shanley C."/>
        </authorList>
    </citation>
    <scope>NUCLEOTIDE SEQUENCE [LARGE SCALE GENOMIC DNA]</scope>
    <source>
        <strain evidence="1 2">S00179</strain>
    </source>
</reference>
<dbReference type="Proteomes" id="UP000566995">
    <property type="component" value="Unassembled WGS sequence"/>
</dbReference>
<gene>
    <name evidence="1" type="ORF">HNP46_000429</name>
</gene>
<dbReference type="EMBL" id="JACHLI010000001">
    <property type="protein sequence ID" value="MBB4861618.1"/>
    <property type="molecule type" value="Genomic_DNA"/>
</dbReference>
<protein>
    <submittedName>
        <fullName evidence="1">Uncharacterized protein</fullName>
    </submittedName>
</protein>
<proteinExistence type="predicted"/>
<sequence length="126" mass="14319">MKYLLILVFVVAVTIADQHEKRKNRRTAAALVDYALFFPKLPEGADDQALIRESGVQLSSDTRMPGSLEIEVEPSRLCLIVWGAFRDNGFVYMDKVSQPLSTLQIKTACRGEEKVRFYLRRGKQPT</sequence>
<organism evidence="1 2">
    <name type="scientific">Pseudomonas nitroreducens</name>
    <dbReference type="NCBI Taxonomy" id="46680"/>
    <lineage>
        <taxon>Bacteria</taxon>
        <taxon>Pseudomonadati</taxon>
        <taxon>Pseudomonadota</taxon>
        <taxon>Gammaproteobacteria</taxon>
        <taxon>Pseudomonadales</taxon>
        <taxon>Pseudomonadaceae</taxon>
        <taxon>Pseudomonas</taxon>
    </lineage>
</organism>
<accession>A0A7W7KGD9</accession>
<dbReference type="RefSeq" id="WP_184585873.1">
    <property type="nucleotide sequence ID" value="NZ_JACHLI010000001.1"/>
</dbReference>
<name>A0A7W7KGD9_PSENT</name>
<comment type="caution">
    <text evidence="1">The sequence shown here is derived from an EMBL/GenBank/DDBJ whole genome shotgun (WGS) entry which is preliminary data.</text>
</comment>